<dbReference type="Gene3D" id="2.40.330.10">
    <property type="entry name" value="DNA-binding pseudobarrel domain"/>
    <property type="match status" value="2"/>
</dbReference>
<evidence type="ECO:0000256" key="2">
    <source>
        <dbReference type="ARBA" id="ARBA00023015"/>
    </source>
</evidence>
<dbReference type="InterPro" id="IPR003340">
    <property type="entry name" value="B3_DNA-bd"/>
</dbReference>
<dbReference type="CDD" id="cd10017">
    <property type="entry name" value="B3_DNA"/>
    <property type="match status" value="2"/>
</dbReference>
<feature type="domain" description="TF-B3" evidence="6">
    <location>
        <begin position="225"/>
        <end position="290"/>
    </location>
</feature>
<dbReference type="SUPFAM" id="SSF101936">
    <property type="entry name" value="DNA-binding pseudobarrel domain"/>
    <property type="match status" value="2"/>
</dbReference>
<gene>
    <name evidence="7" type="ORF">RGQ29_030718</name>
</gene>
<organism evidence="7 8">
    <name type="scientific">Quercus rubra</name>
    <name type="common">Northern red oak</name>
    <name type="synonym">Quercus borealis</name>
    <dbReference type="NCBI Taxonomy" id="3512"/>
    <lineage>
        <taxon>Eukaryota</taxon>
        <taxon>Viridiplantae</taxon>
        <taxon>Streptophyta</taxon>
        <taxon>Embryophyta</taxon>
        <taxon>Tracheophyta</taxon>
        <taxon>Spermatophyta</taxon>
        <taxon>Magnoliopsida</taxon>
        <taxon>eudicotyledons</taxon>
        <taxon>Gunneridae</taxon>
        <taxon>Pentapetalae</taxon>
        <taxon>rosids</taxon>
        <taxon>fabids</taxon>
        <taxon>Fagales</taxon>
        <taxon>Fagaceae</taxon>
        <taxon>Quercus</taxon>
    </lineage>
</organism>
<keyword evidence="5" id="KW-0539">Nucleus</keyword>
<dbReference type="GO" id="GO:0005634">
    <property type="term" value="C:nucleus"/>
    <property type="evidence" value="ECO:0007669"/>
    <property type="project" value="UniProtKB-SubCell"/>
</dbReference>
<comment type="caution">
    <text evidence="7">The sequence shown here is derived from an EMBL/GenBank/DDBJ whole genome shotgun (WGS) entry which is preliminary data.</text>
</comment>
<reference evidence="7 8" key="1">
    <citation type="journal article" date="2023" name="G3 (Bethesda)">
        <title>A haplotype-resolved chromosome-scale genome for Quercus rubra L. provides insights into the genetics of adaptive traits for red oak species.</title>
        <authorList>
            <person name="Kapoor B."/>
            <person name="Jenkins J."/>
            <person name="Schmutz J."/>
            <person name="Zhebentyayeva T."/>
            <person name="Kuelheim C."/>
            <person name="Coggeshall M."/>
            <person name="Heim C."/>
            <person name="Lasky J.R."/>
            <person name="Leites L."/>
            <person name="Islam-Faridi N."/>
            <person name="Romero-Severson J."/>
            <person name="DeLeo V.L."/>
            <person name="Lucas S.M."/>
            <person name="Lazic D."/>
            <person name="Gailing O."/>
            <person name="Carlson J."/>
            <person name="Staton M."/>
        </authorList>
    </citation>
    <scope>NUCLEOTIDE SEQUENCE [LARGE SCALE GENOMIC DNA]</scope>
    <source>
        <strain evidence="7">Pseudo-F2</strain>
    </source>
</reference>
<evidence type="ECO:0000256" key="1">
    <source>
        <dbReference type="ARBA" id="ARBA00004123"/>
    </source>
</evidence>
<keyword evidence="4" id="KW-0804">Transcription</keyword>
<dbReference type="GO" id="GO:0003677">
    <property type="term" value="F:DNA binding"/>
    <property type="evidence" value="ECO:0007669"/>
    <property type="project" value="UniProtKB-KW"/>
</dbReference>
<dbReference type="PANTHER" id="PTHR31920">
    <property type="entry name" value="B3 DOMAIN-CONTAINING"/>
    <property type="match status" value="1"/>
</dbReference>
<dbReference type="PANTHER" id="PTHR31920:SF147">
    <property type="entry name" value="TF-B3 DOMAIN-CONTAINING PROTEIN"/>
    <property type="match status" value="1"/>
</dbReference>
<dbReference type="Pfam" id="PF02362">
    <property type="entry name" value="B3"/>
    <property type="match status" value="2"/>
</dbReference>
<protein>
    <recommendedName>
        <fullName evidence="6">TF-B3 domain-containing protein</fullName>
    </recommendedName>
</protein>
<evidence type="ECO:0000256" key="5">
    <source>
        <dbReference type="ARBA" id="ARBA00023242"/>
    </source>
</evidence>
<dbReference type="InterPro" id="IPR015300">
    <property type="entry name" value="DNA-bd_pseudobarrel_sf"/>
</dbReference>
<dbReference type="Proteomes" id="UP001324115">
    <property type="component" value="Unassembled WGS sequence"/>
</dbReference>
<proteinExistence type="predicted"/>
<feature type="domain" description="TF-B3" evidence="6">
    <location>
        <begin position="29"/>
        <end position="122"/>
    </location>
</feature>
<dbReference type="PROSITE" id="PS50863">
    <property type="entry name" value="B3"/>
    <property type="match status" value="2"/>
</dbReference>
<evidence type="ECO:0000259" key="6">
    <source>
        <dbReference type="PROSITE" id="PS50863"/>
    </source>
</evidence>
<keyword evidence="2" id="KW-0805">Transcription regulation</keyword>
<evidence type="ECO:0000256" key="3">
    <source>
        <dbReference type="ARBA" id="ARBA00023125"/>
    </source>
</evidence>
<accession>A0AAN7EJJ4</accession>
<dbReference type="InterPro" id="IPR050655">
    <property type="entry name" value="Plant_B3_domain"/>
</dbReference>
<sequence length="293" mass="34321">MAPKKARTHQSRVGPNWDHHRPSRCRHLHFFKIILPSTLHDMKLSLPEKFVREYGNKLSNVTTLTTPNGSIWQVRLEKANNNIWFCGGWRDFVDYHSINYGYFLVFKYKGNSKFHVLVFDMTATEIEYPSHRDKKRQGNLKENEMSTSRELCVKHEVDTELIIIENSPMSSTRRSVLSGRRERALQAARIILKVTFQYSYLQFYFLVQYVTNEFAKKYVQRKISVKLQASSGKRWPCQFCFRDGSAIPKTIGKGWKSFVRDNGIKVGDVCVFELINRMNVVLKVSIFRMAEYA</sequence>
<evidence type="ECO:0000313" key="8">
    <source>
        <dbReference type="Proteomes" id="UP001324115"/>
    </source>
</evidence>
<comment type="subcellular location">
    <subcellularLocation>
        <location evidence="1">Nucleus</location>
    </subcellularLocation>
</comment>
<dbReference type="EMBL" id="JAXUIC010000009">
    <property type="protein sequence ID" value="KAK4572390.1"/>
    <property type="molecule type" value="Genomic_DNA"/>
</dbReference>
<keyword evidence="8" id="KW-1185">Reference proteome</keyword>
<evidence type="ECO:0000313" key="7">
    <source>
        <dbReference type="EMBL" id="KAK4572390.1"/>
    </source>
</evidence>
<evidence type="ECO:0000256" key="4">
    <source>
        <dbReference type="ARBA" id="ARBA00023163"/>
    </source>
</evidence>
<keyword evidence="3" id="KW-0238">DNA-binding</keyword>
<dbReference type="SMART" id="SM01019">
    <property type="entry name" value="B3"/>
    <property type="match status" value="2"/>
</dbReference>
<dbReference type="AlphaFoldDB" id="A0AAN7EJJ4"/>
<name>A0AAN7EJJ4_QUERU</name>